<dbReference type="SUPFAM" id="SSF102405">
    <property type="entry name" value="MCP/YpsA-like"/>
    <property type="match status" value="1"/>
</dbReference>
<dbReference type="AlphaFoldDB" id="A0A2I1MSV2"/>
<evidence type="ECO:0000259" key="2">
    <source>
        <dbReference type="Pfam" id="PF02481"/>
    </source>
</evidence>
<dbReference type="GO" id="GO:0009294">
    <property type="term" value="P:DNA-mediated transformation"/>
    <property type="evidence" value="ECO:0007669"/>
    <property type="project" value="InterPro"/>
</dbReference>
<evidence type="ECO:0000313" key="4">
    <source>
        <dbReference type="Proteomes" id="UP000234239"/>
    </source>
</evidence>
<dbReference type="NCBIfam" id="TIGR00732">
    <property type="entry name" value="dprA"/>
    <property type="match status" value="1"/>
</dbReference>
<name>A0A2I1MSV2_9LACT</name>
<reference evidence="3 4" key="1">
    <citation type="submission" date="2017-12" db="EMBL/GenBank/DDBJ databases">
        <title>Phylogenetic diversity of female urinary microbiome.</title>
        <authorList>
            <person name="Thomas-White K."/>
            <person name="Wolfe A.J."/>
        </authorList>
    </citation>
    <scope>NUCLEOTIDE SEQUENCE [LARGE SCALE GENOMIC DNA]</scope>
    <source>
        <strain evidence="3 4">UMB0139</strain>
    </source>
</reference>
<dbReference type="EMBL" id="PKGY01000001">
    <property type="protein sequence ID" value="PKZ23203.1"/>
    <property type="molecule type" value="Genomic_DNA"/>
</dbReference>
<accession>A0A2I1MSV2</accession>
<comment type="caution">
    <text evidence="3">The sequence shown here is derived from an EMBL/GenBank/DDBJ whole genome shotgun (WGS) entry which is preliminary data.</text>
</comment>
<sequence>MNWPLFRLYMNEGVDKMFNKLSRRQQEIYLTESGLIPYSERLRLLQDPDRERVKIPAKHYDKWQNFTAHYPPAYFQELYQKEGVVPLVLGDAAYPEGLIETHKPALVLFCQGDLTLLKRLALAVVGSRKMTVYGQEALESLLPEVAKKLVIVSGLANGIDCLSHQIAMKEQGNTIAVIGTGLGQVYPDNHAKLQSQIARDHLLVSALPYHAGAKRWHFPYRNEIIAGLSAACLVVEAGHKSGSLITANYALQANRDVFAVPGPINQPLSRGTNELIQAGAKLILTSQDILEEYSHLF</sequence>
<dbReference type="OrthoDB" id="9785707at2"/>
<protein>
    <submittedName>
        <fullName evidence="3">DNA-protecting protein DprA</fullName>
    </submittedName>
</protein>
<dbReference type="InterPro" id="IPR057666">
    <property type="entry name" value="DrpA_SLOG"/>
</dbReference>
<dbReference type="InterPro" id="IPR003488">
    <property type="entry name" value="DprA"/>
</dbReference>
<dbReference type="PANTHER" id="PTHR43022">
    <property type="entry name" value="PROTEIN SMF"/>
    <property type="match status" value="1"/>
</dbReference>
<evidence type="ECO:0000313" key="3">
    <source>
        <dbReference type="EMBL" id="PKZ23203.1"/>
    </source>
</evidence>
<dbReference type="PANTHER" id="PTHR43022:SF1">
    <property type="entry name" value="PROTEIN SMF"/>
    <property type="match status" value="1"/>
</dbReference>
<comment type="similarity">
    <text evidence="1">Belongs to the DprA/Smf family.</text>
</comment>
<proteinExistence type="inferred from homology"/>
<feature type="domain" description="Smf/DprA SLOG" evidence="2">
    <location>
        <begin position="88"/>
        <end position="293"/>
    </location>
</feature>
<dbReference type="Gene3D" id="3.40.50.450">
    <property type="match status" value="1"/>
</dbReference>
<organism evidence="3 4">
    <name type="scientific">Aerococcus sanguinicola</name>
    <dbReference type="NCBI Taxonomy" id="119206"/>
    <lineage>
        <taxon>Bacteria</taxon>
        <taxon>Bacillati</taxon>
        <taxon>Bacillota</taxon>
        <taxon>Bacilli</taxon>
        <taxon>Lactobacillales</taxon>
        <taxon>Aerococcaceae</taxon>
        <taxon>Aerococcus</taxon>
    </lineage>
</organism>
<gene>
    <name evidence="3" type="primary">dprA</name>
    <name evidence="3" type="ORF">CYJ28_01235</name>
</gene>
<dbReference type="Pfam" id="PF02481">
    <property type="entry name" value="DNA_processg_A"/>
    <property type="match status" value="1"/>
</dbReference>
<evidence type="ECO:0000256" key="1">
    <source>
        <dbReference type="ARBA" id="ARBA00006525"/>
    </source>
</evidence>
<dbReference type="Proteomes" id="UP000234239">
    <property type="component" value="Unassembled WGS sequence"/>
</dbReference>